<evidence type="ECO:0000313" key="1">
    <source>
        <dbReference type="EMBL" id="KAF2175210.1"/>
    </source>
</evidence>
<reference evidence="1" key="1">
    <citation type="journal article" date="2020" name="Stud. Mycol.">
        <title>101 Dothideomycetes genomes: a test case for predicting lifestyles and emergence of pathogens.</title>
        <authorList>
            <person name="Haridas S."/>
            <person name="Albert R."/>
            <person name="Binder M."/>
            <person name="Bloem J."/>
            <person name="Labutti K."/>
            <person name="Salamov A."/>
            <person name="Andreopoulos B."/>
            <person name="Baker S."/>
            <person name="Barry K."/>
            <person name="Bills G."/>
            <person name="Bluhm B."/>
            <person name="Cannon C."/>
            <person name="Castanera R."/>
            <person name="Culley D."/>
            <person name="Daum C."/>
            <person name="Ezra D."/>
            <person name="Gonzalez J."/>
            <person name="Henrissat B."/>
            <person name="Kuo A."/>
            <person name="Liang C."/>
            <person name="Lipzen A."/>
            <person name="Lutzoni F."/>
            <person name="Magnuson J."/>
            <person name="Mondo S."/>
            <person name="Nolan M."/>
            <person name="Ohm R."/>
            <person name="Pangilinan J."/>
            <person name="Park H.-J."/>
            <person name="Ramirez L."/>
            <person name="Alfaro M."/>
            <person name="Sun H."/>
            <person name="Tritt A."/>
            <person name="Yoshinaga Y."/>
            <person name="Zwiers L.-H."/>
            <person name="Turgeon B."/>
            <person name="Goodwin S."/>
            <person name="Spatafora J."/>
            <person name="Crous P."/>
            <person name="Grigoriev I."/>
        </authorList>
    </citation>
    <scope>NUCLEOTIDE SEQUENCE</scope>
    <source>
        <strain evidence="1">CBS 207.26</strain>
    </source>
</reference>
<dbReference type="Proteomes" id="UP000800200">
    <property type="component" value="Unassembled WGS sequence"/>
</dbReference>
<gene>
    <name evidence="1" type="ORF">K469DRAFT_78028</name>
</gene>
<sequence length="173" mass="19667">MASQIQIDERGIPTQPSRLVFTLAPFTLVRIGPNLDAALNDLISSLTSALSSKRNNIRHFATTYSLANVAIVMDCFEPGEEICLQLLRLRPRPRPYLETVELTPYPFENALLSQRITDQLRTIQKLQPTLGIPFRCVEDWRGLGPRDHPIYNRMVEASTSKDVWREFKASVCP</sequence>
<dbReference type="EMBL" id="ML994740">
    <property type="protein sequence ID" value="KAF2175210.1"/>
    <property type="molecule type" value="Genomic_DNA"/>
</dbReference>
<proteinExistence type="predicted"/>
<name>A0A6A6DB61_9PEZI</name>
<protein>
    <submittedName>
        <fullName evidence="1">Uncharacterized protein</fullName>
    </submittedName>
</protein>
<dbReference type="AlphaFoldDB" id="A0A6A6DB61"/>
<keyword evidence="2" id="KW-1185">Reference proteome</keyword>
<dbReference type="OrthoDB" id="3926733at2759"/>
<organism evidence="1 2">
    <name type="scientific">Zopfia rhizophila CBS 207.26</name>
    <dbReference type="NCBI Taxonomy" id="1314779"/>
    <lineage>
        <taxon>Eukaryota</taxon>
        <taxon>Fungi</taxon>
        <taxon>Dikarya</taxon>
        <taxon>Ascomycota</taxon>
        <taxon>Pezizomycotina</taxon>
        <taxon>Dothideomycetes</taxon>
        <taxon>Dothideomycetes incertae sedis</taxon>
        <taxon>Zopfiaceae</taxon>
        <taxon>Zopfia</taxon>
    </lineage>
</organism>
<evidence type="ECO:0000313" key="2">
    <source>
        <dbReference type="Proteomes" id="UP000800200"/>
    </source>
</evidence>
<accession>A0A6A6DB61</accession>